<dbReference type="Proteomes" id="UP001259659">
    <property type="component" value="Unassembled WGS sequence"/>
</dbReference>
<dbReference type="InterPro" id="IPR014746">
    <property type="entry name" value="Gln_synth/guanido_kin_cat_dom"/>
</dbReference>
<comment type="caution">
    <text evidence="1">The sequence shown here is derived from an EMBL/GenBank/DDBJ whole genome shotgun (WGS) entry which is preliminary data.</text>
</comment>
<dbReference type="PANTHER" id="PTHR36510">
    <property type="entry name" value="GLUTAMATE--CYSTEINE LIGASE 2-RELATED"/>
    <property type="match status" value="1"/>
</dbReference>
<protein>
    <submittedName>
        <fullName evidence="1">Glutamate-cysteine ligase family protein</fullName>
    </submittedName>
</protein>
<sequence length="351" mass="39268">MIDSDGRLVEPGPLTAASAGVEREFVEPLLEIKTTPCERTAELRAELLARIRKVLDVAAEHDMGLVPLATPLNHGEIADRPSERTRIQREVIGAEFEYVRHCAGTHIHVEQIPGRAVDQLNTLVALDPALALVNSASRFRGRPLAAGARSKLYRWMAYDGLPHQGRLWRYLDSRDEWDRRLERRYEAFERRAMAAGVDRQSVASCFDPESAVWTPVQLRAAFETVEWRSPDTALPSVVLDLADDIAETIAQLRRKEVLIEGETGRITENAIVLPEFGTVLDHVNAAIRDGLASDSLKAYLDRMGFDVTAYDPVSARQPRGTIPVEEARRRRLEHAAALEQDVRTARRASTD</sequence>
<name>A0ABU2F9X2_9EURY</name>
<dbReference type="InterPro" id="IPR006336">
    <property type="entry name" value="GCS2"/>
</dbReference>
<dbReference type="SUPFAM" id="SSF55931">
    <property type="entry name" value="Glutamine synthetase/guanido kinase"/>
    <property type="match status" value="1"/>
</dbReference>
<evidence type="ECO:0000313" key="2">
    <source>
        <dbReference type="Proteomes" id="UP001259659"/>
    </source>
</evidence>
<dbReference type="Gene3D" id="3.30.590.20">
    <property type="match status" value="1"/>
</dbReference>
<dbReference type="GO" id="GO:0016874">
    <property type="term" value="F:ligase activity"/>
    <property type="evidence" value="ECO:0007669"/>
    <property type="project" value="UniProtKB-KW"/>
</dbReference>
<accession>A0ABU2F9X2</accession>
<keyword evidence="2" id="KW-1185">Reference proteome</keyword>
<dbReference type="Pfam" id="PF04107">
    <property type="entry name" value="GCS2"/>
    <property type="match status" value="1"/>
</dbReference>
<keyword evidence="1" id="KW-0436">Ligase</keyword>
<organism evidence="1 2">
    <name type="scientific">Haloarcula saliterrae</name>
    <dbReference type="NCBI Taxonomy" id="2950534"/>
    <lineage>
        <taxon>Archaea</taxon>
        <taxon>Methanobacteriati</taxon>
        <taxon>Methanobacteriota</taxon>
        <taxon>Stenosarchaea group</taxon>
        <taxon>Halobacteria</taxon>
        <taxon>Halobacteriales</taxon>
        <taxon>Haloarculaceae</taxon>
        <taxon>Haloarcula</taxon>
    </lineage>
</organism>
<evidence type="ECO:0000313" key="1">
    <source>
        <dbReference type="EMBL" id="MDS0259082.1"/>
    </source>
</evidence>
<gene>
    <name evidence="1" type="ORF">NDI56_06720</name>
</gene>
<proteinExistence type="predicted"/>
<reference evidence="1 2" key="1">
    <citation type="submission" date="2022-06" db="EMBL/GenBank/DDBJ databases">
        <title>Haloarcula sp. a new haloarchaeum isolate from saline soil.</title>
        <authorList>
            <person name="Strakova D."/>
            <person name="Galisteo C."/>
            <person name="Sanchez-Porro C."/>
            <person name="Ventosa A."/>
        </authorList>
    </citation>
    <scope>NUCLEOTIDE SEQUENCE [LARGE SCALE GENOMIC DNA]</scope>
    <source>
        <strain evidence="1 2">S1CR25-12</strain>
    </source>
</reference>
<dbReference type="InterPro" id="IPR050141">
    <property type="entry name" value="GCL_type2/YbdK_subfam"/>
</dbReference>
<dbReference type="PANTHER" id="PTHR36510:SF1">
    <property type="entry name" value="GLUTAMATE--CYSTEINE LIGASE 2-RELATED"/>
    <property type="match status" value="1"/>
</dbReference>
<dbReference type="EMBL" id="JAMQON010000001">
    <property type="protein sequence ID" value="MDS0259082.1"/>
    <property type="molecule type" value="Genomic_DNA"/>
</dbReference>